<reference evidence="10" key="1">
    <citation type="submission" date="2016-10" db="EMBL/GenBank/DDBJ databases">
        <authorList>
            <person name="Varghese N."/>
        </authorList>
    </citation>
    <scope>NUCLEOTIDE SEQUENCE [LARGE SCALE GENOMIC DNA]</scope>
    <source>
        <strain evidence="10">ACV-9</strain>
    </source>
</reference>
<feature type="transmembrane region" description="Helical" evidence="7">
    <location>
        <begin position="249"/>
        <end position="269"/>
    </location>
</feature>
<feature type="domain" description="Acyltransferase 3" evidence="8">
    <location>
        <begin position="6"/>
        <end position="331"/>
    </location>
</feature>
<keyword evidence="4 7" id="KW-0812">Transmembrane</keyword>
<dbReference type="Proteomes" id="UP000182321">
    <property type="component" value="Unassembled WGS sequence"/>
</dbReference>
<feature type="transmembrane region" description="Helical" evidence="7">
    <location>
        <begin position="281"/>
        <end position="307"/>
    </location>
</feature>
<feature type="transmembrane region" description="Helical" evidence="7">
    <location>
        <begin position="86"/>
        <end position="104"/>
    </location>
</feature>
<dbReference type="GO" id="GO:0009246">
    <property type="term" value="P:enterobacterial common antigen biosynthetic process"/>
    <property type="evidence" value="ECO:0007669"/>
    <property type="project" value="TreeGrafter"/>
</dbReference>
<feature type="transmembrane region" description="Helical" evidence="7">
    <location>
        <begin position="190"/>
        <end position="207"/>
    </location>
</feature>
<keyword evidence="5 7" id="KW-1133">Transmembrane helix</keyword>
<dbReference type="EMBL" id="FNZX01000013">
    <property type="protein sequence ID" value="SEK86872.1"/>
    <property type="molecule type" value="Genomic_DNA"/>
</dbReference>
<evidence type="ECO:0000256" key="4">
    <source>
        <dbReference type="ARBA" id="ARBA00022692"/>
    </source>
</evidence>
<keyword evidence="9" id="KW-0012">Acyltransferase</keyword>
<evidence type="ECO:0000256" key="5">
    <source>
        <dbReference type="ARBA" id="ARBA00022989"/>
    </source>
</evidence>
<feature type="transmembrane region" description="Helical" evidence="7">
    <location>
        <begin position="136"/>
        <end position="154"/>
    </location>
</feature>
<comment type="similarity">
    <text evidence="2">Belongs to the acyltransferase 3 family.</text>
</comment>
<evidence type="ECO:0000313" key="9">
    <source>
        <dbReference type="EMBL" id="SEK86872.1"/>
    </source>
</evidence>
<keyword evidence="10" id="KW-1185">Reference proteome</keyword>
<evidence type="ECO:0000256" key="1">
    <source>
        <dbReference type="ARBA" id="ARBA00004651"/>
    </source>
</evidence>
<evidence type="ECO:0000259" key="8">
    <source>
        <dbReference type="Pfam" id="PF01757"/>
    </source>
</evidence>
<feature type="transmembrane region" description="Helical" evidence="7">
    <location>
        <begin position="166"/>
        <end position="184"/>
    </location>
</feature>
<evidence type="ECO:0000313" key="10">
    <source>
        <dbReference type="Proteomes" id="UP000182321"/>
    </source>
</evidence>
<proteinExistence type="inferred from homology"/>
<organism evidence="9 10">
    <name type="scientific">Pseudobutyrivibrio ruminis</name>
    <dbReference type="NCBI Taxonomy" id="46206"/>
    <lineage>
        <taxon>Bacteria</taxon>
        <taxon>Bacillati</taxon>
        <taxon>Bacillota</taxon>
        <taxon>Clostridia</taxon>
        <taxon>Lachnospirales</taxon>
        <taxon>Lachnospiraceae</taxon>
        <taxon>Pseudobutyrivibrio</taxon>
    </lineage>
</organism>
<protein>
    <submittedName>
        <fullName evidence="9">Peptidoglycan/LPS O-acetylase OafA/YrhL, contains acyltransferase and SGNH-hydrolase domains</fullName>
    </submittedName>
</protein>
<keyword evidence="9" id="KW-0378">Hydrolase</keyword>
<dbReference type="Pfam" id="PF01757">
    <property type="entry name" value="Acyl_transf_3"/>
    <property type="match status" value="1"/>
</dbReference>
<dbReference type="PANTHER" id="PTHR40074">
    <property type="entry name" value="O-ACETYLTRANSFERASE WECH"/>
    <property type="match status" value="1"/>
</dbReference>
<feature type="transmembrane region" description="Helical" evidence="7">
    <location>
        <begin position="219"/>
        <end position="237"/>
    </location>
</feature>
<feature type="transmembrane region" description="Helical" evidence="7">
    <location>
        <begin position="319"/>
        <end position="338"/>
    </location>
</feature>
<dbReference type="GO" id="GO:0016787">
    <property type="term" value="F:hydrolase activity"/>
    <property type="evidence" value="ECO:0007669"/>
    <property type="project" value="UniProtKB-KW"/>
</dbReference>
<feature type="transmembrane region" description="Helical" evidence="7">
    <location>
        <begin position="12"/>
        <end position="30"/>
    </location>
</feature>
<evidence type="ECO:0000256" key="6">
    <source>
        <dbReference type="ARBA" id="ARBA00023136"/>
    </source>
</evidence>
<dbReference type="GO" id="GO:0005886">
    <property type="term" value="C:plasma membrane"/>
    <property type="evidence" value="ECO:0007669"/>
    <property type="project" value="UniProtKB-SubCell"/>
</dbReference>
<gene>
    <name evidence="9" type="ORF">SAMN02910377_02036</name>
</gene>
<dbReference type="GO" id="GO:0016413">
    <property type="term" value="F:O-acetyltransferase activity"/>
    <property type="evidence" value="ECO:0007669"/>
    <property type="project" value="TreeGrafter"/>
</dbReference>
<dbReference type="RefSeq" id="WP_074791570.1">
    <property type="nucleotide sequence ID" value="NZ_FNZX01000013.1"/>
</dbReference>
<keyword evidence="6 7" id="KW-0472">Membrane</keyword>
<feature type="transmembrane region" description="Helical" evidence="7">
    <location>
        <begin position="42"/>
        <end position="65"/>
    </location>
</feature>
<keyword evidence="3" id="KW-1003">Cell membrane</keyword>
<accession>A0A1H7KJC8</accession>
<name>A0A1H7KJC8_9FIRM</name>
<sequence>MKKRIIGLDILRVIGVIFIFCYHFTVDYIYRGNGTDSLMPGINYFFNVMARPASLFLFIISGYALMYNKEDTISLKQYYHKRFKGLYIPFYVAYTLMTCLYFFVNNGITASFVQPWKFIYTILGIDGMMFQVEANFYLIGEWFMSCIVICYAVYPLLAWLLKKAKFITLAVLLIISNVMLFVYNPFQINVLMNPLFVLVYFYIGMLMHETIGTKQIPTWTKWVCLVITVLIWGHYLVQGFAPESALFMLSAEAGEIAFAIWSVAMIIGLRDVTLKEDGRMYAAVAYISKISWCVILVHHALIGLFFSTRDVQGYTSKDLFVAFIMMLLLSWGGAELVIKLSAKVNAFLFPKKAK</sequence>
<comment type="subcellular location">
    <subcellularLocation>
        <location evidence="1">Cell membrane</location>
        <topology evidence="1">Multi-pass membrane protein</topology>
    </subcellularLocation>
</comment>
<evidence type="ECO:0000256" key="7">
    <source>
        <dbReference type="SAM" id="Phobius"/>
    </source>
</evidence>
<dbReference type="AlphaFoldDB" id="A0A1H7KJC8"/>
<dbReference type="PANTHER" id="PTHR40074:SF2">
    <property type="entry name" value="O-ACETYLTRANSFERASE WECH"/>
    <property type="match status" value="1"/>
</dbReference>
<evidence type="ECO:0000256" key="2">
    <source>
        <dbReference type="ARBA" id="ARBA00007400"/>
    </source>
</evidence>
<keyword evidence="9" id="KW-0808">Transferase</keyword>
<dbReference type="InterPro" id="IPR002656">
    <property type="entry name" value="Acyl_transf_3_dom"/>
</dbReference>
<evidence type="ECO:0000256" key="3">
    <source>
        <dbReference type="ARBA" id="ARBA00022475"/>
    </source>
</evidence>